<comment type="catalytic activity">
    <reaction evidence="2 13">
        <text>1-(5-phospho-beta-D-ribosyl)-ATP + H2O = 1-(5-phospho-beta-D-ribosyl)-5'-AMP + diphosphate + H(+)</text>
        <dbReference type="Rhea" id="RHEA:22828"/>
        <dbReference type="ChEBI" id="CHEBI:15377"/>
        <dbReference type="ChEBI" id="CHEBI:15378"/>
        <dbReference type="ChEBI" id="CHEBI:33019"/>
        <dbReference type="ChEBI" id="CHEBI:59457"/>
        <dbReference type="ChEBI" id="CHEBI:73183"/>
        <dbReference type="EC" id="3.6.1.31"/>
    </reaction>
</comment>
<evidence type="ECO:0000259" key="14">
    <source>
        <dbReference type="Pfam" id="PF01502"/>
    </source>
</evidence>
<keyword evidence="16" id="KW-1185">Reference proteome</keyword>
<keyword evidence="8 13" id="KW-0547">Nucleotide-binding</keyword>
<evidence type="ECO:0000313" key="16">
    <source>
        <dbReference type="Proteomes" id="UP001484239"/>
    </source>
</evidence>
<reference evidence="15 16" key="1">
    <citation type="submission" date="2024-02" db="EMBL/GenBank/DDBJ databases">
        <title>A novel Gemmatimonadota bacterium.</title>
        <authorList>
            <person name="Du Z.-J."/>
            <person name="Ye Y.-Q."/>
        </authorList>
    </citation>
    <scope>NUCLEOTIDE SEQUENCE [LARGE SCALE GENOMIC DNA]</scope>
    <source>
        <strain evidence="15 16">DH-20</strain>
    </source>
</reference>
<dbReference type="Pfam" id="PF01502">
    <property type="entry name" value="PRA-CH"/>
    <property type="match status" value="1"/>
</dbReference>
<proteinExistence type="inferred from homology"/>
<dbReference type="NCBIfam" id="TIGR03188">
    <property type="entry name" value="histidine_hisI"/>
    <property type="match status" value="1"/>
</dbReference>
<evidence type="ECO:0000313" key="15">
    <source>
        <dbReference type="EMBL" id="MEK9500083.1"/>
    </source>
</evidence>
<dbReference type="CDD" id="cd11534">
    <property type="entry name" value="NTP-PPase_HisIE_like"/>
    <property type="match status" value="1"/>
</dbReference>
<dbReference type="Gene3D" id="1.10.287.1080">
    <property type="entry name" value="MazG-like"/>
    <property type="match status" value="1"/>
</dbReference>
<evidence type="ECO:0000256" key="9">
    <source>
        <dbReference type="ARBA" id="ARBA00022801"/>
    </source>
</evidence>
<dbReference type="Proteomes" id="UP001484239">
    <property type="component" value="Unassembled WGS sequence"/>
</dbReference>
<comment type="pathway">
    <text evidence="4 13">Amino-acid biosynthesis; L-histidine biosynthesis; L-histidine from 5-phospho-alpha-D-ribose 1-diphosphate: step 2/9.</text>
</comment>
<comment type="similarity">
    <text evidence="6 13">In the N-terminal section; belongs to the PRA-CH family.</text>
</comment>
<name>A0ABU9E5S4_9BACT</name>
<evidence type="ECO:0000256" key="11">
    <source>
        <dbReference type="ARBA" id="ARBA00023102"/>
    </source>
</evidence>
<evidence type="ECO:0000256" key="12">
    <source>
        <dbReference type="ARBA" id="ARBA00023268"/>
    </source>
</evidence>
<comment type="similarity">
    <text evidence="5 13">In the C-terminal section; belongs to the PRA-PH family.</text>
</comment>
<comment type="catalytic activity">
    <reaction evidence="1 13">
        <text>1-(5-phospho-beta-D-ribosyl)-5'-AMP + H2O = 1-(5-phospho-beta-D-ribosyl)-5-[(5-phospho-beta-D-ribosylamino)methylideneamino]imidazole-4-carboxamide</text>
        <dbReference type="Rhea" id="RHEA:20049"/>
        <dbReference type="ChEBI" id="CHEBI:15377"/>
        <dbReference type="ChEBI" id="CHEBI:58435"/>
        <dbReference type="ChEBI" id="CHEBI:59457"/>
        <dbReference type="EC" id="3.5.4.19"/>
    </reaction>
</comment>
<dbReference type="GO" id="GO:0004635">
    <property type="term" value="F:phosphoribosyl-AMP cyclohydrolase activity"/>
    <property type="evidence" value="ECO:0007669"/>
    <property type="project" value="UniProtKB-EC"/>
</dbReference>
<dbReference type="PANTHER" id="PTHR42945:SF1">
    <property type="entry name" value="HISTIDINE BIOSYNTHESIS BIFUNCTIONAL PROTEIN HIS7"/>
    <property type="match status" value="1"/>
</dbReference>
<dbReference type="HAMAP" id="MF_01019">
    <property type="entry name" value="HisIE"/>
    <property type="match status" value="1"/>
</dbReference>
<sequence>MTDRRIAESADLDTLSFDDSGLIPVVAQGADDGAVLMVAWANREALERTLDTGRMHFWSRSRQSLWMKGETSGNVLTLVSLHADCDEDTLLARVQPAGPACHTGETSCFGAHSAPARADHPLHGVWNTLVERAAERPEGSYTVKLLDDPNLRVKKLGEETAELIQSLVQGDAPRATEEVADLWYHALVALLATGGSLDGILEELQRRR</sequence>
<feature type="region of interest" description="Phosphoribosyl-AMP cyclohydrolase" evidence="13">
    <location>
        <begin position="1"/>
        <end position="121"/>
    </location>
</feature>
<dbReference type="EC" id="3.6.1.31" evidence="13"/>
<evidence type="ECO:0000256" key="10">
    <source>
        <dbReference type="ARBA" id="ARBA00022840"/>
    </source>
</evidence>
<keyword evidence="9 13" id="KW-0378">Hydrolase</keyword>
<evidence type="ECO:0000256" key="3">
    <source>
        <dbReference type="ARBA" id="ARBA00005169"/>
    </source>
</evidence>
<dbReference type="NCBIfam" id="NF000768">
    <property type="entry name" value="PRK00051.1"/>
    <property type="match status" value="1"/>
</dbReference>
<dbReference type="SUPFAM" id="SSF141734">
    <property type="entry name" value="HisI-like"/>
    <property type="match status" value="1"/>
</dbReference>
<feature type="region of interest" description="Phosphoribosyl-ATP pyrophosphohydrolase" evidence="13">
    <location>
        <begin position="122"/>
        <end position="208"/>
    </location>
</feature>
<dbReference type="InterPro" id="IPR002496">
    <property type="entry name" value="PRib_AMP_CycHydrolase_dom"/>
</dbReference>
<organism evidence="15 16">
    <name type="scientific">Gaopeijia maritima</name>
    <dbReference type="NCBI Taxonomy" id="3119007"/>
    <lineage>
        <taxon>Bacteria</taxon>
        <taxon>Pseudomonadati</taxon>
        <taxon>Gemmatimonadota</taxon>
        <taxon>Longimicrobiia</taxon>
        <taxon>Gaopeijiales</taxon>
        <taxon>Gaopeijiaceae</taxon>
        <taxon>Gaopeijia</taxon>
    </lineage>
</organism>
<keyword evidence="12 13" id="KW-0511">Multifunctional enzyme</keyword>
<evidence type="ECO:0000256" key="6">
    <source>
        <dbReference type="ARBA" id="ARBA00008299"/>
    </source>
</evidence>
<dbReference type="NCBIfam" id="NF002747">
    <property type="entry name" value="PRK02759.1"/>
    <property type="match status" value="1"/>
</dbReference>
<keyword evidence="13" id="KW-0963">Cytoplasm</keyword>
<dbReference type="InterPro" id="IPR023019">
    <property type="entry name" value="His_synth_HisIE"/>
</dbReference>
<evidence type="ECO:0000256" key="5">
    <source>
        <dbReference type="ARBA" id="ARBA00007731"/>
    </source>
</evidence>
<evidence type="ECO:0000256" key="8">
    <source>
        <dbReference type="ARBA" id="ARBA00022741"/>
    </source>
</evidence>
<evidence type="ECO:0000256" key="1">
    <source>
        <dbReference type="ARBA" id="ARBA00000024"/>
    </source>
</evidence>
<dbReference type="InterPro" id="IPR021130">
    <property type="entry name" value="PRib-ATP_PPHydrolase-like"/>
</dbReference>
<dbReference type="InterPro" id="IPR008179">
    <property type="entry name" value="HisE"/>
</dbReference>
<dbReference type="Gene3D" id="3.10.20.810">
    <property type="entry name" value="Phosphoribosyl-AMP cyclohydrolase"/>
    <property type="match status" value="1"/>
</dbReference>
<evidence type="ECO:0000256" key="4">
    <source>
        <dbReference type="ARBA" id="ARBA00005204"/>
    </source>
</evidence>
<gene>
    <name evidence="13 15" type="primary">hisIE</name>
    <name evidence="13" type="synonym">hisI</name>
    <name evidence="15" type="ORF">WI372_03755</name>
</gene>
<dbReference type="GO" id="GO:0004636">
    <property type="term" value="F:phosphoribosyl-ATP diphosphatase activity"/>
    <property type="evidence" value="ECO:0007669"/>
    <property type="project" value="UniProtKB-EC"/>
</dbReference>
<dbReference type="EC" id="3.5.4.19" evidence="13"/>
<evidence type="ECO:0000256" key="13">
    <source>
        <dbReference type="HAMAP-Rule" id="MF_01019"/>
    </source>
</evidence>
<dbReference type="Pfam" id="PF01503">
    <property type="entry name" value="PRA-PH"/>
    <property type="match status" value="1"/>
</dbReference>
<dbReference type="RefSeq" id="WP_405277639.1">
    <property type="nucleotide sequence ID" value="NZ_JBBHLI010000001.1"/>
</dbReference>
<comment type="caution">
    <text evidence="15">The sequence shown here is derived from an EMBL/GenBank/DDBJ whole genome shotgun (WGS) entry which is preliminary data.</text>
</comment>
<feature type="domain" description="Phosphoribosyl-AMP cyclohydrolase" evidence="14">
    <location>
        <begin position="37"/>
        <end position="109"/>
    </location>
</feature>
<protein>
    <recommendedName>
        <fullName evidence="13">Histidine biosynthesis bifunctional protein HisIE</fullName>
    </recommendedName>
    <domain>
        <recommendedName>
            <fullName evidence="13">Phosphoribosyl-AMP cyclohydrolase</fullName>
            <shortName evidence="13">PRA-CH</shortName>
            <ecNumber evidence="13">3.5.4.19</ecNumber>
        </recommendedName>
    </domain>
    <domain>
        <recommendedName>
            <fullName evidence="13">Phosphoribosyl-ATP pyrophosphatase</fullName>
            <shortName evidence="13">PRA-PH</shortName>
            <ecNumber evidence="13">3.6.1.31</ecNumber>
        </recommendedName>
    </domain>
</protein>
<dbReference type="SUPFAM" id="SSF101386">
    <property type="entry name" value="all-alpha NTP pyrophosphatases"/>
    <property type="match status" value="1"/>
</dbReference>
<keyword evidence="7 13" id="KW-0028">Amino-acid biosynthesis</keyword>
<dbReference type="PANTHER" id="PTHR42945">
    <property type="entry name" value="HISTIDINE BIOSYNTHESIS BIFUNCTIONAL PROTEIN"/>
    <property type="match status" value="1"/>
</dbReference>
<keyword evidence="11 13" id="KW-0368">Histidine biosynthesis</keyword>
<accession>A0ABU9E5S4</accession>
<comment type="subcellular location">
    <subcellularLocation>
        <location evidence="13">Cytoplasm</location>
    </subcellularLocation>
</comment>
<comment type="pathway">
    <text evidence="3 13">Amino-acid biosynthesis; L-histidine biosynthesis; L-histidine from 5-phospho-alpha-D-ribose 1-diphosphate: step 3/9.</text>
</comment>
<evidence type="ECO:0000256" key="7">
    <source>
        <dbReference type="ARBA" id="ARBA00022605"/>
    </source>
</evidence>
<dbReference type="InterPro" id="IPR038019">
    <property type="entry name" value="PRib_AMP_CycHydrolase_sf"/>
</dbReference>
<keyword evidence="10 13" id="KW-0067">ATP-binding</keyword>
<dbReference type="EMBL" id="JBBHLI010000001">
    <property type="protein sequence ID" value="MEK9500083.1"/>
    <property type="molecule type" value="Genomic_DNA"/>
</dbReference>
<evidence type="ECO:0000256" key="2">
    <source>
        <dbReference type="ARBA" id="ARBA00001460"/>
    </source>
</evidence>